<dbReference type="EMBL" id="UYJE01004767">
    <property type="protein sequence ID" value="VDI31190.1"/>
    <property type="molecule type" value="Genomic_DNA"/>
</dbReference>
<dbReference type="PANTHER" id="PTHR21411:SF0">
    <property type="entry name" value="REGULATORY PROTEIN ZESTE"/>
    <property type="match status" value="1"/>
</dbReference>
<dbReference type="PANTHER" id="PTHR21411">
    <property type="entry name" value="APONTIC"/>
    <property type="match status" value="1"/>
</dbReference>
<comment type="caution">
    <text evidence="2">The sequence shown here is derived from an EMBL/GenBank/DDBJ whole genome shotgun (WGS) entry which is preliminary data.</text>
</comment>
<dbReference type="OrthoDB" id="7551801at2759"/>
<dbReference type="InterPro" id="IPR001005">
    <property type="entry name" value="SANT/Myb"/>
</dbReference>
<proteinExistence type="predicted"/>
<dbReference type="AlphaFoldDB" id="A0A8B6E802"/>
<evidence type="ECO:0000313" key="2">
    <source>
        <dbReference type="EMBL" id="VDI31190.1"/>
    </source>
</evidence>
<dbReference type="InterPro" id="IPR028002">
    <property type="entry name" value="Myb_DNA-bind_5"/>
</dbReference>
<accession>A0A8B6E802</accession>
<feature type="domain" description="Myb-like" evidence="1">
    <location>
        <begin position="9"/>
        <end position="81"/>
    </location>
</feature>
<evidence type="ECO:0000313" key="3">
    <source>
        <dbReference type="Proteomes" id="UP000596742"/>
    </source>
</evidence>
<name>A0A8B6E802_MYTGA</name>
<evidence type="ECO:0000259" key="1">
    <source>
        <dbReference type="PROSITE" id="PS50090"/>
    </source>
</evidence>
<sequence length="247" mass="27501">MAEFPDDADKKKRSSNWDSAEMTMLQQLVNDNITVIRSKLTNSITNSKKNGIWKDISSKINALGLHSRSDKEVKTKWQNLQTKAKKEYAESMKYRAQTGGGPAPKALTSETENIVEMMKDCSSFVGLKGSESSMVTVNLEDMSNSGIEDSAQSTTCTIITEAIVHRNDNSGNESVLFFQEQPPSECRTGNESVLSFHQPPPACSTPRRRLKQAYYCYYIFPGPTQYAQNANATGKMQMLFVEAGRLV</sequence>
<gene>
    <name evidence="2" type="ORF">MGAL_10B002052</name>
</gene>
<dbReference type="SMART" id="SM00717">
    <property type="entry name" value="SANT"/>
    <property type="match status" value="1"/>
</dbReference>
<protein>
    <recommendedName>
        <fullName evidence="1">Myb-like domain-containing protein</fullName>
    </recommendedName>
</protein>
<reference evidence="2" key="1">
    <citation type="submission" date="2018-11" db="EMBL/GenBank/DDBJ databases">
        <authorList>
            <person name="Alioto T."/>
            <person name="Alioto T."/>
        </authorList>
    </citation>
    <scope>NUCLEOTIDE SEQUENCE</scope>
</reference>
<dbReference type="PROSITE" id="PS50090">
    <property type="entry name" value="MYB_LIKE"/>
    <property type="match status" value="1"/>
</dbReference>
<organism evidence="2 3">
    <name type="scientific">Mytilus galloprovincialis</name>
    <name type="common">Mediterranean mussel</name>
    <dbReference type="NCBI Taxonomy" id="29158"/>
    <lineage>
        <taxon>Eukaryota</taxon>
        <taxon>Metazoa</taxon>
        <taxon>Spiralia</taxon>
        <taxon>Lophotrochozoa</taxon>
        <taxon>Mollusca</taxon>
        <taxon>Bivalvia</taxon>
        <taxon>Autobranchia</taxon>
        <taxon>Pteriomorphia</taxon>
        <taxon>Mytilida</taxon>
        <taxon>Mytiloidea</taxon>
        <taxon>Mytilidae</taxon>
        <taxon>Mytilinae</taxon>
        <taxon>Mytilus</taxon>
    </lineage>
</organism>
<dbReference type="Proteomes" id="UP000596742">
    <property type="component" value="Unassembled WGS sequence"/>
</dbReference>
<dbReference type="Gene3D" id="1.10.10.60">
    <property type="entry name" value="Homeodomain-like"/>
    <property type="match status" value="1"/>
</dbReference>
<keyword evidence="3" id="KW-1185">Reference proteome</keyword>
<dbReference type="Pfam" id="PF13873">
    <property type="entry name" value="Myb_DNA-bind_5"/>
    <property type="match status" value="1"/>
</dbReference>